<sequence>MSFKLKFHPQADPPPPLKSRYDVMFRKFAHRDPHRRHSERCVARLENGMLDAKPRNPLDLSLYNKNAANSPLLRLPPEIRNRIYMYVFRVFFVNIAEHQPEGRRQMSDKAPVRFLEACRQIYIEARMLPFAFNEFQFDHRTIEFWIEKMPAQIQAITTFRMAWRNLDGQVETIGFKRV</sequence>
<accession>A0ABR3QR83</accession>
<reference evidence="1 2" key="1">
    <citation type="submission" date="2024-02" db="EMBL/GenBank/DDBJ databases">
        <title>De novo assembly and annotation of 12 fungi associated with fruit tree decline syndrome in Ontario, Canada.</title>
        <authorList>
            <person name="Sulman M."/>
            <person name="Ellouze W."/>
            <person name="Ilyukhin E."/>
        </authorList>
    </citation>
    <scope>NUCLEOTIDE SEQUENCE [LARGE SCALE GENOMIC DNA]</scope>
    <source>
        <strain evidence="1 2">M97-236</strain>
    </source>
</reference>
<dbReference type="Proteomes" id="UP001521222">
    <property type="component" value="Unassembled WGS sequence"/>
</dbReference>
<dbReference type="PANTHER" id="PTHR38790:SF4">
    <property type="entry name" value="2EXR DOMAIN-CONTAINING PROTEIN"/>
    <property type="match status" value="1"/>
</dbReference>
<proteinExistence type="predicted"/>
<comment type="caution">
    <text evidence="1">The sequence shown here is derived from an EMBL/GenBank/DDBJ whole genome shotgun (WGS) entry which is preliminary data.</text>
</comment>
<gene>
    <name evidence="1" type="primary">DIP2_3</name>
    <name evidence="1" type="ORF">SLS59_008714</name>
</gene>
<evidence type="ECO:0000313" key="2">
    <source>
        <dbReference type="Proteomes" id="UP001521222"/>
    </source>
</evidence>
<organism evidence="1 2">
    <name type="scientific">Nothophoma quercina</name>
    <dbReference type="NCBI Taxonomy" id="749835"/>
    <lineage>
        <taxon>Eukaryota</taxon>
        <taxon>Fungi</taxon>
        <taxon>Dikarya</taxon>
        <taxon>Ascomycota</taxon>
        <taxon>Pezizomycotina</taxon>
        <taxon>Dothideomycetes</taxon>
        <taxon>Pleosporomycetidae</taxon>
        <taxon>Pleosporales</taxon>
        <taxon>Pleosporineae</taxon>
        <taxon>Didymellaceae</taxon>
        <taxon>Nothophoma</taxon>
    </lineage>
</organism>
<evidence type="ECO:0000313" key="1">
    <source>
        <dbReference type="EMBL" id="KAL1594664.1"/>
    </source>
</evidence>
<name>A0ABR3QR83_9PLEO</name>
<keyword evidence="2" id="KW-1185">Reference proteome</keyword>
<dbReference type="PANTHER" id="PTHR38790">
    <property type="entry name" value="2EXR DOMAIN-CONTAINING PROTEIN-RELATED"/>
    <property type="match status" value="1"/>
</dbReference>
<protein>
    <submittedName>
        <fullName evidence="1">Beta transducin</fullName>
    </submittedName>
</protein>
<dbReference type="EMBL" id="JAKIXB020000035">
    <property type="protein sequence ID" value="KAL1594664.1"/>
    <property type="molecule type" value="Genomic_DNA"/>
</dbReference>